<organism evidence="2 3">
    <name type="scientific">Lentilactobacillus raoultii</name>
    <dbReference type="NCBI Taxonomy" id="1987503"/>
    <lineage>
        <taxon>Bacteria</taxon>
        <taxon>Bacillati</taxon>
        <taxon>Bacillota</taxon>
        <taxon>Bacilli</taxon>
        <taxon>Lactobacillales</taxon>
        <taxon>Lactobacillaceae</taxon>
        <taxon>Lentilactobacillus</taxon>
    </lineage>
</organism>
<name>A0ABW3PMN1_9LACO</name>
<dbReference type="Proteomes" id="UP001597156">
    <property type="component" value="Unassembled WGS sequence"/>
</dbReference>
<keyword evidence="1" id="KW-1133">Transmembrane helix</keyword>
<sequence length="76" mass="8508">MKNQTYNFNVLLPALLIIGTLGSALTFFGNGSKPLSVIVLIAIIIFVSLIWLGYGIYQIRKETIKREKNHKGSRSK</sequence>
<evidence type="ECO:0000313" key="2">
    <source>
        <dbReference type="EMBL" id="MFD1126386.1"/>
    </source>
</evidence>
<feature type="transmembrane region" description="Helical" evidence="1">
    <location>
        <begin position="35"/>
        <end position="57"/>
    </location>
</feature>
<accession>A0ABW3PMN1</accession>
<comment type="caution">
    <text evidence="2">The sequence shown here is derived from an EMBL/GenBank/DDBJ whole genome shotgun (WGS) entry which is preliminary data.</text>
</comment>
<evidence type="ECO:0000313" key="3">
    <source>
        <dbReference type="Proteomes" id="UP001597156"/>
    </source>
</evidence>
<gene>
    <name evidence="2" type="ORF">ACFQ22_13655</name>
</gene>
<keyword evidence="3" id="KW-1185">Reference proteome</keyword>
<keyword evidence="1" id="KW-0472">Membrane</keyword>
<feature type="transmembrane region" description="Helical" evidence="1">
    <location>
        <begin position="7"/>
        <end position="29"/>
    </location>
</feature>
<protein>
    <submittedName>
        <fullName evidence="2">Uncharacterized protein</fullName>
    </submittedName>
</protein>
<reference evidence="3" key="1">
    <citation type="journal article" date="2019" name="Int. J. Syst. Evol. Microbiol.">
        <title>The Global Catalogue of Microorganisms (GCM) 10K type strain sequencing project: providing services to taxonomists for standard genome sequencing and annotation.</title>
        <authorList>
            <consortium name="The Broad Institute Genomics Platform"/>
            <consortium name="The Broad Institute Genome Sequencing Center for Infectious Disease"/>
            <person name="Wu L."/>
            <person name="Ma J."/>
        </authorList>
    </citation>
    <scope>NUCLEOTIDE SEQUENCE [LARGE SCALE GENOMIC DNA]</scope>
    <source>
        <strain evidence="3">CCUG 71848</strain>
    </source>
</reference>
<dbReference type="RefSeq" id="WP_121978608.1">
    <property type="nucleotide sequence ID" value="NZ_JBHTLH010000044.1"/>
</dbReference>
<evidence type="ECO:0000256" key="1">
    <source>
        <dbReference type="SAM" id="Phobius"/>
    </source>
</evidence>
<keyword evidence="1" id="KW-0812">Transmembrane</keyword>
<dbReference type="EMBL" id="JBHTLH010000044">
    <property type="protein sequence ID" value="MFD1126386.1"/>
    <property type="molecule type" value="Genomic_DNA"/>
</dbReference>
<proteinExistence type="predicted"/>